<comment type="pathway">
    <text evidence="1">Lipid metabolism.</text>
</comment>
<dbReference type="PANTHER" id="PTHR10434:SF66">
    <property type="entry name" value="PHOSPHOLIPID_GLYCEROL ACYLTRANSFERASE DOMAIN-CONTAINING PROTEIN"/>
    <property type="match status" value="1"/>
</dbReference>
<dbReference type="Pfam" id="PF01553">
    <property type="entry name" value="Acyltransferase"/>
    <property type="match status" value="1"/>
</dbReference>
<dbReference type="RefSeq" id="WP_144309765.1">
    <property type="nucleotide sequence ID" value="NZ_VMNK01000009.1"/>
</dbReference>
<evidence type="ECO:0000256" key="2">
    <source>
        <dbReference type="ARBA" id="ARBA00022679"/>
    </source>
</evidence>
<feature type="transmembrane region" description="Helical" evidence="4">
    <location>
        <begin position="6"/>
        <end position="35"/>
    </location>
</feature>
<reference evidence="6 7" key="1">
    <citation type="submission" date="2019-07" db="EMBL/GenBank/DDBJ databases">
        <title>The pathways for chlorine oxyanion respiration interact through the shared metabolite chlorate.</title>
        <authorList>
            <person name="Barnum T.P."/>
            <person name="Cheng Y."/>
            <person name="Hill K.A."/>
            <person name="Lucas L.N."/>
            <person name="Carlson H.K."/>
            <person name="Coates J.D."/>
        </authorList>
    </citation>
    <scope>NUCLEOTIDE SEQUENCE [LARGE SCALE GENOMIC DNA]</scope>
    <source>
        <strain evidence="6 7">SFB-3</strain>
    </source>
</reference>
<keyword evidence="4" id="KW-0472">Membrane</keyword>
<evidence type="ECO:0000313" key="6">
    <source>
        <dbReference type="EMBL" id="TVO56087.1"/>
    </source>
</evidence>
<dbReference type="SMART" id="SM00563">
    <property type="entry name" value="PlsC"/>
    <property type="match status" value="1"/>
</dbReference>
<feature type="domain" description="Phospholipid/glycerol acyltransferase" evidence="5">
    <location>
        <begin position="86"/>
        <end position="195"/>
    </location>
</feature>
<dbReference type="SUPFAM" id="SSF69593">
    <property type="entry name" value="Glycerol-3-phosphate (1)-acyltransferase"/>
    <property type="match status" value="1"/>
</dbReference>
<dbReference type="GO" id="GO:0006654">
    <property type="term" value="P:phosphatidic acid biosynthetic process"/>
    <property type="evidence" value="ECO:0007669"/>
    <property type="project" value="TreeGrafter"/>
</dbReference>
<accession>A0A557QT72</accession>
<dbReference type="PANTHER" id="PTHR10434">
    <property type="entry name" value="1-ACYL-SN-GLYCEROL-3-PHOSPHATE ACYLTRANSFERASE"/>
    <property type="match status" value="1"/>
</dbReference>
<dbReference type="Proteomes" id="UP000319502">
    <property type="component" value="Unassembled WGS sequence"/>
</dbReference>
<dbReference type="OrthoDB" id="9812274at2"/>
<evidence type="ECO:0000259" key="5">
    <source>
        <dbReference type="SMART" id="SM00563"/>
    </source>
</evidence>
<keyword evidence="2 6" id="KW-0808">Transferase</keyword>
<dbReference type="EMBL" id="VMNK01000009">
    <property type="protein sequence ID" value="TVO56087.1"/>
    <property type="molecule type" value="Genomic_DNA"/>
</dbReference>
<dbReference type="InterPro" id="IPR002123">
    <property type="entry name" value="Plipid/glycerol_acylTrfase"/>
</dbReference>
<keyword evidence="3 6" id="KW-0012">Acyltransferase</keyword>
<keyword evidence="4" id="KW-1133">Transmembrane helix</keyword>
<keyword evidence="7" id="KW-1185">Reference proteome</keyword>
<evidence type="ECO:0000313" key="7">
    <source>
        <dbReference type="Proteomes" id="UP000319502"/>
    </source>
</evidence>
<dbReference type="CDD" id="cd07989">
    <property type="entry name" value="LPLAT_AGPAT-like"/>
    <property type="match status" value="1"/>
</dbReference>
<feature type="transmembrane region" description="Helical" evidence="4">
    <location>
        <begin position="56"/>
        <end position="74"/>
    </location>
</feature>
<proteinExistence type="predicted"/>
<gene>
    <name evidence="6" type="ORF">FHP91_11635</name>
</gene>
<organism evidence="6 7">
    <name type="scientific">Denitromonas halophila</name>
    <dbReference type="NCBI Taxonomy" id="1629404"/>
    <lineage>
        <taxon>Bacteria</taxon>
        <taxon>Pseudomonadati</taxon>
        <taxon>Pseudomonadota</taxon>
        <taxon>Betaproteobacteria</taxon>
        <taxon>Rhodocyclales</taxon>
        <taxon>Zoogloeaceae</taxon>
        <taxon>Denitromonas</taxon>
    </lineage>
</organism>
<dbReference type="PROSITE" id="PS51257">
    <property type="entry name" value="PROKAR_LIPOPROTEIN"/>
    <property type="match status" value="1"/>
</dbReference>
<evidence type="ECO:0000256" key="1">
    <source>
        <dbReference type="ARBA" id="ARBA00005189"/>
    </source>
</evidence>
<sequence>MRKLNYVWRLLMTGVAFSLFSIGGLMITLLACPVIRLLPGDANRRRERTQWLIHKLFGVFVGFMCTVGIMRLHLKNADALAEARGALVLANHPTLIDVVVMISLMPRSDCVVKGALWNSPFLGGVVRAAGYISNAKSSEELVESCVDALQQGGALVIFPEGTRTQPGAPMRFLRGAAHIALGCEQPILPVVLSCDPPTLSKGRPWYDIPPRRFEYRLEVKSPLSVSDLIEPDLPGTLAVRRLTVALENHFALELAACGQSAH</sequence>
<protein>
    <submittedName>
        <fullName evidence="6">1-acyl-sn-glycerol-3-phosphate acyltransferase</fullName>
    </submittedName>
</protein>
<dbReference type="GO" id="GO:0003841">
    <property type="term" value="F:1-acylglycerol-3-phosphate O-acyltransferase activity"/>
    <property type="evidence" value="ECO:0007669"/>
    <property type="project" value="TreeGrafter"/>
</dbReference>
<keyword evidence="4" id="KW-0812">Transmembrane</keyword>
<evidence type="ECO:0000256" key="4">
    <source>
        <dbReference type="SAM" id="Phobius"/>
    </source>
</evidence>
<dbReference type="AlphaFoldDB" id="A0A557QT72"/>
<name>A0A557QT72_9RHOO</name>
<evidence type="ECO:0000256" key="3">
    <source>
        <dbReference type="ARBA" id="ARBA00023315"/>
    </source>
</evidence>
<comment type="caution">
    <text evidence="6">The sequence shown here is derived from an EMBL/GenBank/DDBJ whole genome shotgun (WGS) entry which is preliminary data.</text>
</comment>